<dbReference type="InterPro" id="IPR029065">
    <property type="entry name" value="Enolase_C-like"/>
</dbReference>
<sequence>MAYRQLGEKVLTVRTAGGEAAHNRYVAEHLIDFGKVGYIQIDCGRIGGLWPARQVADYAARRGVTYINHTFTSNLALSASLQPFAGLEEHRICEYPTTLQQVAVDLTRNHIVPDANGDIHAPDAPGLGIEVDPQALVQYKVDMEIKINGKTVFSSPPV</sequence>
<evidence type="ECO:0000259" key="1">
    <source>
        <dbReference type="Pfam" id="PF13378"/>
    </source>
</evidence>
<dbReference type="InterPro" id="IPR034593">
    <property type="entry name" value="DgoD-like"/>
</dbReference>
<dbReference type="Pfam" id="PF13378">
    <property type="entry name" value="MR_MLE_C"/>
    <property type="match status" value="1"/>
</dbReference>
<dbReference type="InterPro" id="IPR036849">
    <property type="entry name" value="Enolase-like_C_sf"/>
</dbReference>
<evidence type="ECO:0000313" key="3">
    <source>
        <dbReference type="Proteomes" id="UP000054683"/>
    </source>
</evidence>
<feature type="domain" description="Enolase C-terminal" evidence="1">
    <location>
        <begin position="3"/>
        <end position="134"/>
    </location>
</feature>
<dbReference type="Proteomes" id="UP000054683">
    <property type="component" value="Unassembled WGS sequence"/>
</dbReference>
<proteinExistence type="predicted"/>
<evidence type="ECO:0000313" key="2">
    <source>
        <dbReference type="EMBL" id="SAL70571.1"/>
    </source>
</evidence>
<dbReference type="PANTHER" id="PTHR48080:SF2">
    <property type="entry name" value="D-GALACTONATE DEHYDRATASE"/>
    <property type="match status" value="1"/>
</dbReference>
<reference evidence="2 3" key="1">
    <citation type="submission" date="2016-01" db="EMBL/GenBank/DDBJ databases">
        <authorList>
            <person name="Oliw E.H."/>
        </authorList>
    </citation>
    <scope>NUCLEOTIDE SEQUENCE [LARGE SCALE GENOMIC DNA]</scope>
    <source>
        <strain evidence="2">LMG 27134</strain>
    </source>
</reference>
<dbReference type="Gene3D" id="3.20.20.120">
    <property type="entry name" value="Enolase-like C-terminal domain"/>
    <property type="match status" value="1"/>
</dbReference>
<accession>A0A158JQ64</accession>
<organism evidence="2 3">
    <name type="scientific">Caballeronia udeis</name>
    <dbReference type="NCBI Taxonomy" id="1232866"/>
    <lineage>
        <taxon>Bacteria</taxon>
        <taxon>Pseudomonadati</taxon>
        <taxon>Pseudomonadota</taxon>
        <taxon>Betaproteobacteria</taxon>
        <taxon>Burkholderiales</taxon>
        <taxon>Burkholderiaceae</taxon>
        <taxon>Caballeronia</taxon>
    </lineage>
</organism>
<gene>
    <name evidence="2" type="ORF">AWB69_08375</name>
</gene>
<dbReference type="PANTHER" id="PTHR48080">
    <property type="entry name" value="D-GALACTONATE DEHYDRATASE-RELATED"/>
    <property type="match status" value="1"/>
</dbReference>
<name>A0A158JQ64_9BURK</name>
<dbReference type="EMBL" id="FCOK02000103">
    <property type="protein sequence ID" value="SAL70571.1"/>
    <property type="molecule type" value="Genomic_DNA"/>
</dbReference>
<dbReference type="AlphaFoldDB" id="A0A158JQ64"/>
<dbReference type="SUPFAM" id="SSF51604">
    <property type="entry name" value="Enolase C-terminal domain-like"/>
    <property type="match status" value="1"/>
</dbReference>
<protein>
    <submittedName>
        <fullName evidence="2">Mandelate racemase/muconate lactonizing protein</fullName>
    </submittedName>
</protein>